<keyword evidence="1" id="KW-1133">Transmembrane helix</keyword>
<keyword evidence="1" id="KW-0472">Membrane</keyword>
<organism evidence="3 4">
    <name type="scientific">Neptunitalea lumnitzerae</name>
    <dbReference type="NCBI Taxonomy" id="2965509"/>
    <lineage>
        <taxon>Bacteria</taxon>
        <taxon>Pseudomonadati</taxon>
        <taxon>Bacteroidota</taxon>
        <taxon>Flavobacteriia</taxon>
        <taxon>Flavobacteriales</taxon>
        <taxon>Flavobacteriaceae</taxon>
        <taxon>Neptunitalea</taxon>
    </lineage>
</organism>
<dbReference type="Pfam" id="PF09835">
    <property type="entry name" value="DUF2062"/>
    <property type="match status" value="1"/>
</dbReference>
<dbReference type="PANTHER" id="PTHR40547">
    <property type="entry name" value="SLL0298 PROTEIN"/>
    <property type="match status" value="1"/>
</dbReference>
<reference evidence="3" key="1">
    <citation type="submission" date="2022-07" db="EMBL/GenBank/DDBJ databases">
        <title>Taxonomy of Novel Oxalotrophic and Methylotrophic Bacteria.</title>
        <authorList>
            <person name="Sahin N."/>
            <person name="Tani A."/>
        </authorList>
    </citation>
    <scope>NUCLEOTIDE SEQUENCE</scope>
    <source>
        <strain evidence="3">Y10</strain>
    </source>
</reference>
<proteinExistence type="predicted"/>
<name>A0ABQ5MKV7_9FLAO</name>
<comment type="caution">
    <text evidence="3">The sequence shown here is derived from an EMBL/GenBank/DDBJ whole genome shotgun (WGS) entry which is preliminary data.</text>
</comment>
<dbReference type="EMBL" id="BRVO01000002">
    <property type="protein sequence ID" value="GLB50048.1"/>
    <property type="molecule type" value="Genomic_DNA"/>
</dbReference>
<feature type="transmembrane region" description="Helical" evidence="1">
    <location>
        <begin position="49"/>
        <end position="72"/>
    </location>
</feature>
<feature type="domain" description="DUF2062" evidence="2">
    <location>
        <begin position="31"/>
        <end position="162"/>
    </location>
</feature>
<feature type="transmembrane region" description="Helical" evidence="1">
    <location>
        <begin position="84"/>
        <end position="110"/>
    </location>
</feature>
<evidence type="ECO:0000256" key="1">
    <source>
        <dbReference type="SAM" id="Phobius"/>
    </source>
</evidence>
<dbReference type="InterPro" id="IPR018639">
    <property type="entry name" value="DUF2062"/>
</dbReference>
<dbReference type="PANTHER" id="PTHR40547:SF1">
    <property type="entry name" value="SLL0298 PROTEIN"/>
    <property type="match status" value="1"/>
</dbReference>
<sequence>MSNLTGGLKKWLSRPKAYYLRFKHKGFKRFWREDIIASNDSPAKKAWSIALGVFIGFTPLYGIQTVIVLVLAGALRLNKVIALFFTYISLPPFIPFIMYGSLQLGAWILNAQENFSWKLVQKDFDVLAHLKYYVVGSLILSAVLSTVFAVVGYWWFSYKAQKTTTIYEP</sequence>
<dbReference type="RefSeq" id="WP_281765663.1">
    <property type="nucleotide sequence ID" value="NZ_BRVO01000002.1"/>
</dbReference>
<feature type="transmembrane region" description="Helical" evidence="1">
    <location>
        <begin position="130"/>
        <end position="156"/>
    </location>
</feature>
<gene>
    <name evidence="3" type="ORF">Y10_24160</name>
</gene>
<evidence type="ECO:0000259" key="2">
    <source>
        <dbReference type="Pfam" id="PF09835"/>
    </source>
</evidence>
<evidence type="ECO:0000313" key="4">
    <source>
        <dbReference type="Proteomes" id="UP001143543"/>
    </source>
</evidence>
<keyword evidence="1" id="KW-0812">Transmembrane</keyword>
<evidence type="ECO:0000313" key="3">
    <source>
        <dbReference type="EMBL" id="GLB50048.1"/>
    </source>
</evidence>
<accession>A0ABQ5MKV7</accession>
<dbReference type="Proteomes" id="UP001143543">
    <property type="component" value="Unassembled WGS sequence"/>
</dbReference>
<protein>
    <recommendedName>
        <fullName evidence="2">DUF2062 domain-containing protein</fullName>
    </recommendedName>
</protein>
<keyword evidence="4" id="KW-1185">Reference proteome</keyword>